<keyword evidence="3" id="KW-1185">Reference proteome</keyword>
<name>A0ABV2T3S9_9BACT</name>
<dbReference type="Proteomes" id="UP001549749">
    <property type="component" value="Unassembled WGS sequence"/>
</dbReference>
<evidence type="ECO:0000256" key="1">
    <source>
        <dbReference type="SAM" id="MobiDB-lite"/>
    </source>
</evidence>
<gene>
    <name evidence="2" type="ORF">ABR189_07805</name>
</gene>
<organism evidence="2 3">
    <name type="scientific">Chitinophaga defluvii</name>
    <dbReference type="NCBI Taxonomy" id="3163343"/>
    <lineage>
        <taxon>Bacteria</taxon>
        <taxon>Pseudomonadati</taxon>
        <taxon>Bacteroidota</taxon>
        <taxon>Chitinophagia</taxon>
        <taxon>Chitinophagales</taxon>
        <taxon>Chitinophagaceae</taxon>
        <taxon>Chitinophaga</taxon>
    </lineage>
</organism>
<dbReference type="EMBL" id="JBEXAC010000001">
    <property type="protein sequence ID" value="MET6997270.1"/>
    <property type="molecule type" value="Genomic_DNA"/>
</dbReference>
<reference evidence="2 3" key="1">
    <citation type="submission" date="2024-06" db="EMBL/GenBank/DDBJ databases">
        <title>Chitinophaga defluvii sp. nov., isolated from municipal sewage.</title>
        <authorList>
            <person name="Zhang L."/>
        </authorList>
    </citation>
    <scope>NUCLEOTIDE SEQUENCE [LARGE SCALE GENOMIC DNA]</scope>
    <source>
        <strain evidence="2 3">H8</strain>
    </source>
</reference>
<feature type="compositionally biased region" description="Polar residues" evidence="1">
    <location>
        <begin position="78"/>
        <end position="96"/>
    </location>
</feature>
<evidence type="ECO:0008006" key="4">
    <source>
        <dbReference type="Google" id="ProtNLM"/>
    </source>
</evidence>
<evidence type="ECO:0000313" key="3">
    <source>
        <dbReference type="Proteomes" id="UP001549749"/>
    </source>
</evidence>
<dbReference type="PROSITE" id="PS51257">
    <property type="entry name" value="PROKAR_LIPOPROTEIN"/>
    <property type="match status" value="1"/>
</dbReference>
<proteinExistence type="predicted"/>
<dbReference type="RefSeq" id="WP_354659909.1">
    <property type="nucleotide sequence ID" value="NZ_JBEXAC010000001.1"/>
</dbReference>
<protein>
    <recommendedName>
        <fullName evidence="4">Lipoprotein</fullName>
    </recommendedName>
</protein>
<accession>A0ABV2T3S9</accession>
<feature type="region of interest" description="Disordered" evidence="1">
    <location>
        <begin position="34"/>
        <end position="96"/>
    </location>
</feature>
<evidence type="ECO:0000313" key="2">
    <source>
        <dbReference type="EMBL" id="MET6997270.1"/>
    </source>
</evidence>
<sequence>MKPLTNGQPMHSSKIWKALLITGFCGTLLMACGNGGQKTTEDSIPPTNSMDTAMMTPDTAPGAEMPPGAINPGEDSSRYGTGTADSSKNRSGNGGK</sequence>
<comment type="caution">
    <text evidence="2">The sequence shown here is derived from an EMBL/GenBank/DDBJ whole genome shotgun (WGS) entry which is preliminary data.</text>
</comment>